<accession>A0A0A9AEL1</accession>
<protein>
    <submittedName>
        <fullName evidence="1">Uncharacterized protein</fullName>
    </submittedName>
</protein>
<dbReference type="AlphaFoldDB" id="A0A0A9AEL1"/>
<reference evidence="1" key="1">
    <citation type="submission" date="2014-09" db="EMBL/GenBank/DDBJ databases">
        <authorList>
            <person name="Magalhaes I.L.F."/>
            <person name="Oliveira U."/>
            <person name="Santos F.R."/>
            <person name="Vidigal T.H.D.A."/>
            <person name="Brescovit A.D."/>
            <person name="Santos A.J."/>
        </authorList>
    </citation>
    <scope>NUCLEOTIDE SEQUENCE</scope>
    <source>
        <tissue evidence="1">Shoot tissue taken approximately 20 cm above the soil surface</tissue>
    </source>
</reference>
<reference evidence="1" key="2">
    <citation type="journal article" date="2015" name="Data Brief">
        <title>Shoot transcriptome of the giant reed, Arundo donax.</title>
        <authorList>
            <person name="Barrero R.A."/>
            <person name="Guerrero F.D."/>
            <person name="Moolhuijzen P."/>
            <person name="Goolsby J.A."/>
            <person name="Tidwell J."/>
            <person name="Bellgard S.E."/>
            <person name="Bellgard M.I."/>
        </authorList>
    </citation>
    <scope>NUCLEOTIDE SEQUENCE</scope>
    <source>
        <tissue evidence="1">Shoot tissue taken approximately 20 cm above the soil surface</tissue>
    </source>
</reference>
<sequence>MRNEKTDPWMKIPIELPTCVSRSEVTDIHSSAHGQDCLQSVIEI</sequence>
<organism evidence="1">
    <name type="scientific">Arundo donax</name>
    <name type="common">Giant reed</name>
    <name type="synonym">Donax arundinaceus</name>
    <dbReference type="NCBI Taxonomy" id="35708"/>
    <lineage>
        <taxon>Eukaryota</taxon>
        <taxon>Viridiplantae</taxon>
        <taxon>Streptophyta</taxon>
        <taxon>Embryophyta</taxon>
        <taxon>Tracheophyta</taxon>
        <taxon>Spermatophyta</taxon>
        <taxon>Magnoliopsida</taxon>
        <taxon>Liliopsida</taxon>
        <taxon>Poales</taxon>
        <taxon>Poaceae</taxon>
        <taxon>PACMAD clade</taxon>
        <taxon>Arundinoideae</taxon>
        <taxon>Arundineae</taxon>
        <taxon>Arundo</taxon>
    </lineage>
</organism>
<evidence type="ECO:0000313" key="1">
    <source>
        <dbReference type="EMBL" id="JAD48338.1"/>
    </source>
</evidence>
<proteinExistence type="predicted"/>
<dbReference type="EMBL" id="GBRH01249557">
    <property type="protein sequence ID" value="JAD48338.1"/>
    <property type="molecule type" value="Transcribed_RNA"/>
</dbReference>
<name>A0A0A9AEL1_ARUDO</name>